<comment type="caution">
    <text evidence="2">The sequence shown here is derived from an EMBL/GenBank/DDBJ whole genome shotgun (WGS) entry which is preliminary data.</text>
</comment>
<feature type="region of interest" description="Disordered" evidence="1">
    <location>
        <begin position="119"/>
        <end position="138"/>
    </location>
</feature>
<dbReference type="Proteomes" id="UP000235392">
    <property type="component" value="Unassembled WGS sequence"/>
</dbReference>
<sequence>MKIISLGIPSALGPHAPSQSLASNSKSLTQSSALNHPSRPHPPLHPPSAIPQHLALRSTSRKLTQLLGLSTYILQVFLDLLRELSVLKRTTKPRHPSSNHVFSCGRPEVPISPLARPFSQPPLPEEQGSRSTIAPHIT</sequence>
<reference evidence="2 3" key="1">
    <citation type="submission" date="2017-11" db="EMBL/GenBank/DDBJ databases">
        <title>De novo assembly and phasing of dikaryotic genomes from two isolates of Puccinia coronata f. sp. avenae, the causal agent of oat crown rust.</title>
        <authorList>
            <person name="Miller M.E."/>
            <person name="Zhang Y."/>
            <person name="Omidvar V."/>
            <person name="Sperschneider J."/>
            <person name="Schwessinger B."/>
            <person name="Raley C."/>
            <person name="Palmer J.M."/>
            <person name="Garnica D."/>
            <person name="Upadhyaya N."/>
            <person name="Rathjen J."/>
            <person name="Taylor J.M."/>
            <person name="Park R.F."/>
            <person name="Dodds P.N."/>
            <person name="Hirsch C.D."/>
            <person name="Kianian S.F."/>
            <person name="Figueroa M."/>
        </authorList>
    </citation>
    <scope>NUCLEOTIDE SEQUENCE [LARGE SCALE GENOMIC DNA]</scope>
    <source>
        <strain evidence="2">12SD80</strain>
    </source>
</reference>
<evidence type="ECO:0000256" key="1">
    <source>
        <dbReference type="SAM" id="MobiDB-lite"/>
    </source>
</evidence>
<organism evidence="2 3">
    <name type="scientific">Puccinia coronata f. sp. avenae</name>
    <dbReference type="NCBI Taxonomy" id="200324"/>
    <lineage>
        <taxon>Eukaryota</taxon>
        <taxon>Fungi</taxon>
        <taxon>Dikarya</taxon>
        <taxon>Basidiomycota</taxon>
        <taxon>Pucciniomycotina</taxon>
        <taxon>Pucciniomycetes</taxon>
        <taxon>Pucciniales</taxon>
        <taxon>Pucciniaceae</taxon>
        <taxon>Puccinia</taxon>
    </lineage>
</organism>
<evidence type="ECO:0000313" key="3">
    <source>
        <dbReference type="Proteomes" id="UP000235392"/>
    </source>
</evidence>
<protein>
    <submittedName>
        <fullName evidence="2">Uncharacterized protein</fullName>
    </submittedName>
</protein>
<name>A0A2N5UQS5_9BASI</name>
<dbReference type="EMBL" id="PGCI01000106">
    <property type="protein sequence ID" value="PLW40114.1"/>
    <property type="molecule type" value="Genomic_DNA"/>
</dbReference>
<feature type="region of interest" description="Disordered" evidence="1">
    <location>
        <begin position="15"/>
        <end position="50"/>
    </location>
</feature>
<feature type="compositionally biased region" description="Pro residues" evidence="1">
    <location>
        <begin position="40"/>
        <end position="49"/>
    </location>
</feature>
<gene>
    <name evidence="2" type="ORF">PCASD_07820</name>
</gene>
<proteinExistence type="predicted"/>
<feature type="compositionally biased region" description="Polar residues" evidence="1">
    <location>
        <begin position="17"/>
        <end position="35"/>
    </location>
</feature>
<accession>A0A2N5UQS5</accession>
<dbReference type="AlphaFoldDB" id="A0A2N5UQS5"/>
<evidence type="ECO:0000313" key="2">
    <source>
        <dbReference type="EMBL" id="PLW40114.1"/>
    </source>
</evidence>